<dbReference type="Proteomes" id="UP000199408">
    <property type="component" value="Unassembled WGS sequence"/>
</dbReference>
<reference evidence="3" key="1">
    <citation type="submission" date="2016-06" db="EMBL/GenBank/DDBJ databases">
        <authorList>
            <person name="Varghese N."/>
        </authorList>
    </citation>
    <scope>NUCLEOTIDE SEQUENCE [LARGE SCALE GENOMIC DNA]</scope>
    <source>
        <strain evidence="3">DSM 43171</strain>
    </source>
</reference>
<proteinExistence type="predicted"/>
<evidence type="ECO:0008006" key="4">
    <source>
        <dbReference type="Google" id="ProtNLM"/>
    </source>
</evidence>
<gene>
    <name evidence="2" type="ORF">GA0070560_1364</name>
</gene>
<keyword evidence="3" id="KW-1185">Reference proteome</keyword>
<protein>
    <recommendedName>
        <fullName evidence="4">Thiopeptide-type bacteriocin biosynthesis domain-containing protein</fullName>
    </recommendedName>
</protein>
<sequence length="299" mass="31940">MMGPPPQTAVPMLRPPSVEVPSLERSWLFARLAVPAGGCPDAGVASLVGTVLAELVATARRADPEAQWFYDRVDSLTGPRLSLGFHAVPPALDAVRQRLRAYDPQVAFAADPYAVRDAARGGPLASAASDLALALLGGDAPWLAGAELALAVTHLRHLCGLMPAADRLAFLFLHWQDRSRRLTGAQRRELAAQADTGAEKIVLAAGDLPLTDAVASAWRRYLDRVADVIDRDHEAPSPPRGFLLAHHAQLTHERWGIGPNVDSLAALALRLSMVRDQPAVPTPSPPAPRRPQPHAPARA</sequence>
<organism evidence="2 3">
    <name type="scientific">Micromonospora halophytica</name>
    <dbReference type="NCBI Taxonomy" id="47864"/>
    <lineage>
        <taxon>Bacteria</taxon>
        <taxon>Bacillati</taxon>
        <taxon>Actinomycetota</taxon>
        <taxon>Actinomycetes</taxon>
        <taxon>Micromonosporales</taxon>
        <taxon>Micromonosporaceae</taxon>
        <taxon>Micromonospora</taxon>
    </lineage>
</organism>
<evidence type="ECO:0000313" key="2">
    <source>
        <dbReference type="EMBL" id="SCG70713.1"/>
    </source>
</evidence>
<evidence type="ECO:0000256" key="1">
    <source>
        <dbReference type="SAM" id="MobiDB-lite"/>
    </source>
</evidence>
<feature type="region of interest" description="Disordered" evidence="1">
    <location>
        <begin position="276"/>
        <end position="299"/>
    </location>
</feature>
<accession>A0A1C5JJR3</accession>
<dbReference type="AlphaFoldDB" id="A0A1C5JJR3"/>
<feature type="compositionally biased region" description="Pro residues" evidence="1">
    <location>
        <begin position="280"/>
        <end position="299"/>
    </location>
</feature>
<dbReference type="STRING" id="47864.GA0070560_1364"/>
<name>A0A1C5JJR3_9ACTN</name>
<dbReference type="EMBL" id="FMDN01000036">
    <property type="protein sequence ID" value="SCG70713.1"/>
    <property type="molecule type" value="Genomic_DNA"/>
</dbReference>
<evidence type="ECO:0000313" key="3">
    <source>
        <dbReference type="Proteomes" id="UP000199408"/>
    </source>
</evidence>